<dbReference type="Proteomes" id="UP000646827">
    <property type="component" value="Unassembled WGS sequence"/>
</dbReference>
<evidence type="ECO:0000313" key="3">
    <source>
        <dbReference type="Proteomes" id="UP000646827"/>
    </source>
</evidence>
<reference evidence="2 3" key="1">
    <citation type="submission" date="2020-12" db="EMBL/GenBank/DDBJ databases">
        <title>Metabolic potential, ecology and presence of endohyphal bacteria is reflected in genomic diversity of Mucoromycotina.</title>
        <authorList>
            <person name="Muszewska A."/>
            <person name="Okrasinska A."/>
            <person name="Steczkiewicz K."/>
            <person name="Drgas O."/>
            <person name="Orlowska M."/>
            <person name="Perlinska-Lenart U."/>
            <person name="Aleksandrzak-Piekarczyk T."/>
            <person name="Szatraj K."/>
            <person name="Zielenkiewicz U."/>
            <person name="Pilsyk S."/>
            <person name="Malc E."/>
            <person name="Mieczkowski P."/>
            <person name="Kruszewska J.S."/>
            <person name="Biernat P."/>
            <person name="Pawlowska J."/>
        </authorList>
    </citation>
    <scope>NUCLEOTIDE SEQUENCE [LARGE SCALE GENOMIC DNA]</scope>
    <source>
        <strain evidence="2 3">CBS 142.35</strain>
    </source>
</reference>
<accession>A0A8H7RPJ7</accession>
<proteinExistence type="predicted"/>
<evidence type="ECO:0000256" key="1">
    <source>
        <dbReference type="SAM" id="MobiDB-lite"/>
    </source>
</evidence>
<dbReference type="AlphaFoldDB" id="A0A8H7RPJ7"/>
<name>A0A8H7RPJ7_9FUNG</name>
<organism evidence="2 3">
    <name type="scientific">Circinella minor</name>
    <dbReference type="NCBI Taxonomy" id="1195481"/>
    <lineage>
        <taxon>Eukaryota</taxon>
        <taxon>Fungi</taxon>
        <taxon>Fungi incertae sedis</taxon>
        <taxon>Mucoromycota</taxon>
        <taxon>Mucoromycotina</taxon>
        <taxon>Mucoromycetes</taxon>
        <taxon>Mucorales</taxon>
        <taxon>Lichtheimiaceae</taxon>
        <taxon>Circinella</taxon>
    </lineage>
</organism>
<sequence length="102" mass="11341">MAFYRDIFTGQANKRSNGTYEVDELDNDDDSVASSGSVVSPTNVRRSARLGRRHVPYMGEYVDDNDIINTNLDLAEFDDMNSEELASLVDLGEKDGDITSSR</sequence>
<protein>
    <submittedName>
        <fullName evidence="2">Uncharacterized protein</fullName>
    </submittedName>
</protein>
<gene>
    <name evidence="2" type="ORF">INT45_009579</name>
</gene>
<comment type="caution">
    <text evidence="2">The sequence shown here is derived from an EMBL/GenBank/DDBJ whole genome shotgun (WGS) entry which is preliminary data.</text>
</comment>
<feature type="region of interest" description="Disordered" evidence="1">
    <location>
        <begin position="19"/>
        <end position="40"/>
    </location>
</feature>
<dbReference type="EMBL" id="JAEPRB010000567">
    <property type="protein sequence ID" value="KAG2214886.1"/>
    <property type="molecule type" value="Genomic_DNA"/>
</dbReference>
<keyword evidence="3" id="KW-1185">Reference proteome</keyword>
<evidence type="ECO:0000313" key="2">
    <source>
        <dbReference type="EMBL" id="KAG2214886.1"/>
    </source>
</evidence>
<feature type="compositionally biased region" description="Acidic residues" evidence="1">
    <location>
        <begin position="21"/>
        <end position="31"/>
    </location>
</feature>